<dbReference type="OrthoDB" id="9974232at2759"/>
<comment type="caution">
    <text evidence="3">The sequence shown here is derived from an EMBL/GenBank/DDBJ whole genome shotgun (WGS) entry which is preliminary data.</text>
</comment>
<feature type="compositionally biased region" description="Polar residues" evidence="2">
    <location>
        <begin position="14"/>
        <end position="27"/>
    </location>
</feature>
<feature type="active site" evidence="1">
    <location>
        <position position="180"/>
    </location>
</feature>
<dbReference type="Proteomes" id="UP001152320">
    <property type="component" value="Chromosome 3"/>
</dbReference>
<dbReference type="AlphaFoldDB" id="A0A9Q1CH03"/>
<evidence type="ECO:0000313" key="3">
    <source>
        <dbReference type="EMBL" id="KAJ8045138.1"/>
    </source>
</evidence>
<feature type="active site" evidence="1">
    <location>
        <position position="145"/>
    </location>
</feature>
<organism evidence="3 4">
    <name type="scientific">Holothuria leucospilota</name>
    <name type="common">Black long sea cucumber</name>
    <name type="synonym">Mertensiothuria leucospilota</name>
    <dbReference type="NCBI Taxonomy" id="206669"/>
    <lineage>
        <taxon>Eukaryota</taxon>
        <taxon>Metazoa</taxon>
        <taxon>Echinodermata</taxon>
        <taxon>Eleutherozoa</taxon>
        <taxon>Echinozoa</taxon>
        <taxon>Holothuroidea</taxon>
        <taxon>Aspidochirotacea</taxon>
        <taxon>Aspidochirotida</taxon>
        <taxon>Holothuriidae</taxon>
        <taxon>Holothuria</taxon>
    </lineage>
</organism>
<dbReference type="EMBL" id="JAIZAY010000003">
    <property type="protein sequence ID" value="KAJ8045138.1"/>
    <property type="molecule type" value="Genomic_DNA"/>
</dbReference>
<reference evidence="3" key="1">
    <citation type="submission" date="2021-10" db="EMBL/GenBank/DDBJ databases">
        <title>Tropical sea cucumber genome reveals ecological adaptation and Cuvierian tubules defense mechanism.</title>
        <authorList>
            <person name="Chen T."/>
        </authorList>
    </citation>
    <scope>NUCLEOTIDE SEQUENCE</scope>
    <source>
        <strain evidence="3">Nanhai2018</strain>
        <tissue evidence="3">Muscle</tissue>
    </source>
</reference>
<accession>A0A9Q1CH03</accession>
<keyword evidence="4" id="KW-1185">Reference proteome</keyword>
<evidence type="ECO:0000313" key="4">
    <source>
        <dbReference type="Proteomes" id="UP001152320"/>
    </source>
</evidence>
<evidence type="ECO:0000256" key="1">
    <source>
        <dbReference type="PIRSR" id="PIRSR628131-1"/>
    </source>
</evidence>
<feature type="compositionally biased region" description="Basic and acidic residues" evidence="2">
    <location>
        <begin position="1"/>
        <end position="10"/>
    </location>
</feature>
<proteinExistence type="predicted"/>
<gene>
    <name evidence="3" type="ORF">HOLleu_08080</name>
</gene>
<dbReference type="Pfam" id="PF14822">
    <property type="entry name" value="Vasohibin"/>
    <property type="match status" value="1"/>
</dbReference>
<dbReference type="PANTHER" id="PTHR15750">
    <property type="entry name" value="VASOHIBIN-1-LIKE ISOFORM X2"/>
    <property type="match status" value="1"/>
</dbReference>
<name>A0A9Q1CH03_HOLLE</name>
<evidence type="ECO:0000256" key="2">
    <source>
        <dbReference type="SAM" id="MobiDB-lite"/>
    </source>
</evidence>
<feature type="region of interest" description="Disordered" evidence="2">
    <location>
        <begin position="1"/>
        <end position="30"/>
    </location>
</feature>
<protein>
    <submittedName>
        <fullName evidence="3">Vasohibin-2</fullName>
    </submittedName>
</protein>
<dbReference type="InterPro" id="IPR028131">
    <property type="entry name" value="VASH1"/>
</dbReference>
<feature type="active site" evidence="1">
    <location>
        <position position="197"/>
    </location>
</feature>
<dbReference type="PANTHER" id="PTHR15750:SF2">
    <property type="entry name" value="VASOHIBIN"/>
    <property type="match status" value="1"/>
</dbReference>
<dbReference type="GO" id="GO:0005737">
    <property type="term" value="C:cytoplasm"/>
    <property type="evidence" value="ECO:0007669"/>
    <property type="project" value="InterPro"/>
</dbReference>
<sequence>MSNCTDKPEDSCPEQASSSEGQQSKEPSFTPGGVLFYVNKDGLPLSSKTLQKMWDHVAKVHPDGAQMVDSIRNAENLPKVATPQPPVFHSTSSPASRIQAVQHYMRQLQYNHTGMQFFEIKKNRPLSGLLEVAKDMIRESLPIKCLEAVILSIYLTNGTSGLQRFPLSFKTAFSSHVHRHVVLGVYSAGKYGAVGMSRREDLMYKPLEYESLSDLIYEFEESYRNNFHTLKKVKVGWPVSHDPHSMETINWKALTLNISKATRVEVDKAIEKFVRDMKSRHTWSNSSQGTSYQHVKDVSPYSISPRKDTGGAVYSMRGSRSFSPAVVFTSKDLDMDSD</sequence>